<dbReference type="EMBL" id="CALLCH030000021">
    <property type="protein sequence ID" value="CAI4220139.1"/>
    <property type="molecule type" value="Genomic_DNA"/>
</dbReference>
<accession>A0A9P1HEG5</accession>
<evidence type="ECO:0000259" key="2">
    <source>
        <dbReference type="Pfam" id="PF04366"/>
    </source>
</evidence>
<organism evidence="3 4">
    <name type="scientific">Parascedosporium putredinis</name>
    <dbReference type="NCBI Taxonomy" id="1442378"/>
    <lineage>
        <taxon>Eukaryota</taxon>
        <taxon>Fungi</taxon>
        <taxon>Dikarya</taxon>
        <taxon>Ascomycota</taxon>
        <taxon>Pezizomycotina</taxon>
        <taxon>Sordariomycetes</taxon>
        <taxon>Hypocreomycetidae</taxon>
        <taxon>Microascales</taxon>
        <taxon>Microascaceae</taxon>
        <taxon>Parascedosporium</taxon>
    </lineage>
</organism>
<protein>
    <recommendedName>
        <fullName evidence="2">Ysc84 actin-binding domain-containing protein</fullName>
    </recommendedName>
</protein>
<dbReference type="InterPro" id="IPR051702">
    <property type="entry name" value="SH3_domain_YSC84-like"/>
</dbReference>
<sequence length="514" mass="53885">MGDEKAQAAERAIGEQQYFPPPPPGPPRAGRPDEFPQQPQYTHDAAYNPRRTAPEPSPADDVGRGGGRRTGALPPPPLQQQHQQHPDEHPIPEYNPATYHAAGQAYNAPPADLHADLVDEEDKKHGKSRAGWSSKMHQLGAKAAGPINALANKMGSQAFLPSTMDKECEKAAAILTSFCRIQKEGHRRSRSKDRALLRIPGKVLHGAVGLAIFTTARVGFQFSAATGSGVLIARLPDGSWSPPSGIQVHTLGAGFMAGVDIYDCVCVINSPAALEAFMRTRVSLGSEIAVAAGPFGAGGKLDIGAGPYEPAEKAPVAQPGVGAIPGAAPVDPTKLTADGQQKPAPGHRRSSSLKSLSPVFTYIKSRGLWAGIHADGTVITERKEANHAFYGHKVSVKQILRAEGLVPQEAAIQWPRAAGVLLDALKKAEARREDGEEEIIVPPATVVPAVAHPPPAAAHAPVDPAHGSYYKADEAMASGGVRSDVLPPYEGPGSAYSGAGDQKGAGQGPPPTYQ</sequence>
<feature type="compositionally biased region" description="Pro residues" evidence="1">
    <location>
        <begin position="19"/>
        <end position="29"/>
    </location>
</feature>
<dbReference type="InterPro" id="IPR007461">
    <property type="entry name" value="Ysc84_actin-binding"/>
</dbReference>
<proteinExistence type="predicted"/>
<keyword evidence="4" id="KW-1185">Reference proteome</keyword>
<feature type="region of interest" description="Disordered" evidence="1">
    <location>
        <begin position="319"/>
        <end position="352"/>
    </location>
</feature>
<feature type="region of interest" description="Disordered" evidence="1">
    <location>
        <begin position="1"/>
        <end position="96"/>
    </location>
</feature>
<dbReference type="Pfam" id="PF04366">
    <property type="entry name" value="Ysc84"/>
    <property type="match status" value="1"/>
</dbReference>
<feature type="domain" description="Ysc84 actin-binding" evidence="2">
    <location>
        <begin position="249"/>
        <end position="428"/>
    </location>
</feature>
<dbReference type="PANTHER" id="PTHR15629">
    <property type="entry name" value="SH3YL1 PROTEIN"/>
    <property type="match status" value="1"/>
</dbReference>
<dbReference type="OrthoDB" id="10255128at2759"/>
<name>A0A9P1HEG5_9PEZI</name>
<dbReference type="Proteomes" id="UP000838763">
    <property type="component" value="Unassembled WGS sequence"/>
</dbReference>
<comment type="caution">
    <text evidence="3">The sequence shown here is derived from an EMBL/GenBank/DDBJ whole genome shotgun (WGS) entry which is preliminary data.</text>
</comment>
<dbReference type="AlphaFoldDB" id="A0A9P1HEG5"/>
<feature type="region of interest" description="Disordered" evidence="1">
    <location>
        <begin position="481"/>
        <end position="514"/>
    </location>
</feature>
<reference evidence="3" key="1">
    <citation type="submission" date="2022-11" db="EMBL/GenBank/DDBJ databases">
        <authorList>
            <person name="Scott C."/>
            <person name="Bruce N."/>
        </authorList>
    </citation>
    <scope>NUCLEOTIDE SEQUENCE</scope>
</reference>
<dbReference type="PANTHER" id="PTHR15629:SF8">
    <property type="entry name" value="DUF500 DOMAIN PROTEIN (AFU_ORTHOLOGUE AFUA_5G07310)"/>
    <property type="match status" value="1"/>
</dbReference>
<evidence type="ECO:0000313" key="3">
    <source>
        <dbReference type="EMBL" id="CAI4220139.1"/>
    </source>
</evidence>
<gene>
    <name evidence="3" type="ORF">PPNO1_LOCUS9682</name>
</gene>
<evidence type="ECO:0000313" key="4">
    <source>
        <dbReference type="Proteomes" id="UP000838763"/>
    </source>
</evidence>
<evidence type="ECO:0000256" key="1">
    <source>
        <dbReference type="SAM" id="MobiDB-lite"/>
    </source>
</evidence>
<dbReference type="GO" id="GO:0035091">
    <property type="term" value="F:phosphatidylinositol binding"/>
    <property type="evidence" value="ECO:0007669"/>
    <property type="project" value="TreeGrafter"/>
</dbReference>